<dbReference type="Proteomes" id="UP000250831">
    <property type="component" value="Unassembled WGS sequence"/>
</dbReference>
<protein>
    <submittedName>
        <fullName evidence="1">Uncharacterized protein</fullName>
    </submittedName>
</protein>
<dbReference type="EMBL" id="QCXX01000002">
    <property type="protein sequence ID" value="PUV25126.1"/>
    <property type="molecule type" value="Genomic_DNA"/>
</dbReference>
<name>A0A363NWD7_9SPHI</name>
<sequence>MGVDLNMIDISDSRTVLDYVRSEQEKYKNTPIETMLKRYYKKLCDEGANLKMNFDKNNQSCAGASHQ</sequence>
<keyword evidence="2" id="KW-1185">Reference proteome</keyword>
<reference evidence="1 2" key="1">
    <citation type="submission" date="2018-04" db="EMBL/GenBank/DDBJ databases">
        <title>Sphingobacterium sp. M46 Genome.</title>
        <authorList>
            <person name="Cheng J."/>
            <person name="Li Y."/>
        </authorList>
    </citation>
    <scope>NUCLEOTIDE SEQUENCE [LARGE SCALE GENOMIC DNA]</scope>
    <source>
        <strain evidence="1 2">M46</strain>
    </source>
</reference>
<evidence type="ECO:0000313" key="2">
    <source>
        <dbReference type="Proteomes" id="UP000250831"/>
    </source>
</evidence>
<organism evidence="1 2">
    <name type="scientific">Sphingobacterium athyrii</name>
    <dbReference type="NCBI Taxonomy" id="2152717"/>
    <lineage>
        <taxon>Bacteria</taxon>
        <taxon>Pseudomonadati</taxon>
        <taxon>Bacteroidota</taxon>
        <taxon>Sphingobacteriia</taxon>
        <taxon>Sphingobacteriales</taxon>
        <taxon>Sphingobacteriaceae</taxon>
        <taxon>Sphingobacterium</taxon>
    </lineage>
</organism>
<accession>A0A363NWD7</accession>
<gene>
    <name evidence="1" type="ORF">DCO56_09295</name>
</gene>
<dbReference type="AlphaFoldDB" id="A0A363NWD7"/>
<dbReference type="RefSeq" id="WP_108633459.1">
    <property type="nucleotide sequence ID" value="NZ_QCXX01000002.1"/>
</dbReference>
<proteinExistence type="predicted"/>
<evidence type="ECO:0000313" key="1">
    <source>
        <dbReference type="EMBL" id="PUV25126.1"/>
    </source>
</evidence>
<comment type="caution">
    <text evidence="1">The sequence shown here is derived from an EMBL/GenBank/DDBJ whole genome shotgun (WGS) entry which is preliminary data.</text>
</comment>